<proteinExistence type="inferred from homology"/>
<keyword evidence="12 16" id="KW-1015">Disulfide bond</keyword>
<dbReference type="GO" id="GO:0030199">
    <property type="term" value="P:collagen fibril organization"/>
    <property type="evidence" value="ECO:0007669"/>
    <property type="project" value="TreeGrafter"/>
</dbReference>
<dbReference type="GO" id="GO:0003909">
    <property type="term" value="F:DNA ligase activity"/>
    <property type="evidence" value="ECO:0007669"/>
    <property type="project" value="InterPro"/>
</dbReference>
<feature type="disulfide bond" evidence="16">
    <location>
        <begin position="171"/>
        <end position="235"/>
    </location>
</feature>
<comment type="subcellular location">
    <subcellularLocation>
        <location evidence="2">Secreted</location>
        <location evidence="2">Extracellular space</location>
    </subcellularLocation>
</comment>
<feature type="disulfide bond" evidence="16">
    <location>
        <begin position="331"/>
        <end position="341"/>
    </location>
</feature>
<sequence length="602" mass="65968">MVIPAGKSPILLLLLCWVAPSKEEPAPVQLRLVGPRGPAGEGRLEVLYQGHWGTVCDDGFDFHAATVACRQLGYTAAVTWTHSATYGQGEGPIWLDNVRCGGSEGSLAECIHNGWGTSDCHHGEDAGVVCLEQRLPGSPPQATTPVRLRAGTHAGEGRVEVLHHGQWGTVCDKQWDLAAASVVCRQLGYGTAKQALVGAQMGQGLGPIHMSAVRCTGHERSLGECQFQDAERSGCRHEADAAVRCHISLPLCPQVRLAGGRSPEEGVVEVLVPVQGQLQWGAVCGAQWGLNEAMVVCRQLGLGFASHALQETWYWAGNPDAARVVMSGVRCAGTELALQQCQRHGPVHCPSGGGRFSAGVTCTAYLVMNAQLVQETAYLEDRPLELLYCAHEERCLSRSADDMHWPYGHRRLLRFSSQIHNLGRADFRPKMGRHAWTWHQCHRHFHSIEVFTHYDLLTLNGSKVAEGHKASFCLEDTNCPEGLQRRFACANFGEQGVSVGCWDTYRHDIDCQWIDITDVPPGSYTFQVVVNPKHEVAESDFSNNVMRCQCKYDGQRIWMHSCHTSTEGWEQRGHGGQGGGKWQAWGCCSSPVPLTHIITLPR</sequence>
<evidence type="ECO:0000256" key="7">
    <source>
        <dbReference type="ARBA" id="ARBA00022729"/>
    </source>
</evidence>
<dbReference type="Pfam" id="PF01186">
    <property type="entry name" value="Lysyl_oxidase"/>
    <property type="match status" value="1"/>
</dbReference>
<dbReference type="PROSITE" id="PS00697">
    <property type="entry name" value="DNA_LIGASE_A1"/>
    <property type="match status" value="1"/>
</dbReference>
<dbReference type="GO" id="GO:0016020">
    <property type="term" value="C:membrane"/>
    <property type="evidence" value="ECO:0007669"/>
    <property type="project" value="InterPro"/>
</dbReference>
<evidence type="ECO:0000259" key="18">
    <source>
        <dbReference type="PROSITE" id="PS50287"/>
    </source>
</evidence>
<feature type="disulfide bond" evidence="16">
    <location>
        <begin position="215"/>
        <end position="225"/>
    </location>
</feature>
<evidence type="ECO:0000256" key="12">
    <source>
        <dbReference type="ARBA" id="ARBA00023157"/>
    </source>
</evidence>
<evidence type="ECO:0000256" key="11">
    <source>
        <dbReference type="ARBA" id="ARBA00023008"/>
    </source>
</evidence>
<keyword evidence="5" id="KW-0964">Secreted</keyword>
<dbReference type="FunFam" id="3.10.250.10:FF:000008">
    <property type="entry name" value="Lysyl oxidase homolog 2"/>
    <property type="match status" value="1"/>
</dbReference>
<evidence type="ECO:0000256" key="3">
    <source>
        <dbReference type="ARBA" id="ARBA00007492"/>
    </source>
</evidence>
<dbReference type="Pfam" id="PF00530">
    <property type="entry name" value="SRCR"/>
    <property type="match status" value="3"/>
</dbReference>
<dbReference type="PROSITE" id="PS00420">
    <property type="entry name" value="SRCR_1"/>
    <property type="match status" value="1"/>
</dbReference>
<evidence type="ECO:0000256" key="13">
    <source>
        <dbReference type="ARBA" id="ARBA00023180"/>
    </source>
</evidence>
<keyword evidence="20" id="KW-1185">Reference proteome</keyword>
<dbReference type="Ensembl" id="ENSACUT00000009487.1">
    <property type="protein sequence ID" value="ENSACUP00000008895.1"/>
    <property type="gene ID" value="ENSACUG00000006004.1"/>
</dbReference>
<keyword evidence="9" id="KW-0801">TPQ</keyword>
<dbReference type="PROSITE" id="PS50287">
    <property type="entry name" value="SRCR_2"/>
    <property type="match status" value="3"/>
</dbReference>
<dbReference type="InterPro" id="IPR050912">
    <property type="entry name" value="LOX-like_protein"/>
</dbReference>
<keyword evidence="11" id="KW-0186">Copper</keyword>
<evidence type="ECO:0000256" key="17">
    <source>
        <dbReference type="SAM" id="SignalP"/>
    </source>
</evidence>
<dbReference type="InterPro" id="IPR016059">
    <property type="entry name" value="DNA_ligase_ATP-dep_CS"/>
</dbReference>
<keyword evidence="6" id="KW-0479">Metal-binding</keyword>
<feature type="disulfide bond" evidence="16">
    <location>
        <begin position="56"/>
        <end position="120"/>
    </location>
</feature>
<evidence type="ECO:0000256" key="6">
    <source>
        <dbReference type="ARBA" id="ARBA00022723"/>
    </source>
</evidence>
<evidence type="ECO:0000256" key="8">
    <source>
        <dbReference type="ARBA" id="ARBA00022737"/>
    </source>
</evidence>
<dbReference type="FunFam" id="3.10.250.10:FF:000001">
    <property type="entry name" value="Lysyl oxidase 4 isoform X1"/>
    <property type="match status" value="2"/>
</dbReference>
<name>A0A663M9J0_ATHCN</name>
<dbReference type="EC" id="1.4.3.13" evidence="14"/>
<keyword evidence="4" id="KW-0886">LTQ</keyword>
<dbReference type="AlphaFoldDB" id="A0A663M9J0"/>
<evidence type="ECO:0000256" key="14">
    <source>
        <dbReference type="ARBA" id="ARBA00038869"/>
    </source>
</evidence>
<evidence type="ECO:0000256" key="9">
    <source>
        <dbReference type="ARBA" id="ARBA00022772"/>
    </source>
</evidence>
<feature type="disulfide bond" evidence="16">
    <location>
        <begin position="184"/>
        <end position="245"/>
    </location>
</feature>
<evidence type="ECO:0000256" key="15">
    <source>
        <dbReference type="ARBA" id="ARBA00047861"/>
    </source>
</evidence>
<keyword evidence="13" id="KW-0325">Glycoprotein</keyword>
<feature type="domain" description="SRCR" evidence="18">
    <location>
        <begin position="146"/>
        <end position="246"/>
    </location>
</feature>
<gene>
    <name evidence="19" type="primary">LOXL4</name>
</gene>
<evidence type="ECO:0000256" key="1">
    <source>
        <dbReference type="ARBA" id="ARBA00001935"/>
    </source>
</evidence>
<dbReference type="InterPro" id="IPR001695">
    <property type="entry name" value="Lysyl_oxidase"/>
</dbReference>
<dbReference type="Gene3D" id="3.10.250.10">
    <property type="entry name" value="SRCR-like domain"/>
    <property type="match status" value="3"/>
</dbReference>
<comment type="similarity">
    <text evidence="3">Belongs to the lysyl oxidase family.</text>
</comment>
<organism evidence="19 20">
    <name type="scientific">Athene cunicularia</name>
    <name type="common">Burrowing owl</name>
    <name type="synonym">Speotyto cunicularia</name>
    <dbReference type="NCBI Taxonomy" id="194338"/>
    <lineage>
        <taxon>Eukaryota</taxon>
        <taxon>Metazoa</taxon>
        <taxon>Chordata</taxon>
        <taxon>Craniata</taxon>
        <taxon>Vertebrata</taxon>
        <taxon>Euteleostomi</taxon>
        <taxon>Archelosauria</taxon>
        <taxon>Archosauria</taxon>
        <taxon>Dinosauria</taxon>
        <taxon>Saurischia</taxon>
        <taxon>Theropoda</taxon>
        <taxon>Coelurosauria</taxon>
        <taxon>Aves</taxon>
        <taxon>Neognathae</taxon>
        <taxon>Neoaves</taxon>
        <taxon>Telluraves</taxon>
        <taxon>Strigiformes</taxon>
        <taxon>Strigidae</taxon>
        <taxon>Athene</taxon>
    </lineage>
</organism>
<protein>
    <recommendedName>
        <fullName evidence="14">protein-lysine 6-oxidase</fullName>
        <ecNumber evidence="14">1.4.3.13</ecNumber>
    </recommendedName>
</protein>
<accession>A0A663M9J0</accession>
<evidence type="ECO:0000256" key="16">
    <source>
        <dbReference type="PROSITE-ProRule" id="PRU00196"/>
    </source>
</evidence>
<dbReference type="GO" id="GO:0004720">
    <property type="term" value="F:protein-lysine 6-oxidase activity"/>
    <property type="evidence" value="ECO:0007669"/>
    <property type="project" value="UniProtKB-EC"/>
</dbReference>
<dbReference type="PANTHER" id="PTHR45817">
    <property type="entry name" value="LYSYL OXIDASE-LIKE-RELATED"/>
    <property type="match status" value="1"/>
</dbReference>
<dbReference type="PANTHER" id="PTHR45817:SF5">
    <property type="entry name" value="LYSYL OXIDASE HOMOLOG 4"/>
    <property type="match status" value="1"/>
</dbReference>
<feature type="chain" id="PRO_5025366418" description="protein-lysine 6-oxidase" evidence="17">
    <location>
        <begin position="24"/>
        <end position="602"/>
    </location>
</feature>
<comment type="caution">
    <text evidence="16">Lacks conserved residue(s) required for the propagation of feature annotation.</text>
</comment>
<evidence type="ECO:0000256" key="4">
    <source>
        <dbReference type="ARBA" id="ARBA00022477"/>
    </source>
</evidence>
<feature type="disulfide bond" evidence="16">
    <location>
        <begin position="69"/>
        <end position="130"/>
    </location>
</feature>
<reference evidence="19" key="2">
    <citation type="submission" date="2025-09" db="UniProtKB">
        <authorList>
            <consortium name="Ensembl"/>
        </authorList>
    </citation>
    <scope>IDENTIFICATION</scope>
</reference>
<dbReference type="GO" id="GO:0005507">
    <property type="term" value="F:copper ion binding"/>
    <property type="evidence" value="ECO:0007669"/>
    <property type="project" value="InterPro"/>
</dbReference>
<evidence type="ECO:0000256" key="2">
    <source>
        <dbReference type="ARBA" id="ARBA00004239"/>
    </source>
</evidence>
<keyword evidence="8" id="KW-0677">Repeat</keyword>
<dbReference type="SUPFAM" id="SSF56487">
    <property type="entry name" value="SRCR-like"/>
    <property type="match status" value="3"/>
</dbReference>
<dbReference type="InterPro" id="IPR036772">
    <property type="entry name" value="SRCR-like_dom_sf"/>
</dbReference>
<comment type="catalytic activity">
    <reaction evidence="15">
        <text>L-lysyl-[protein] + O2 + H2O = (S)-2-amino-6-oxohexanoyl-[protein] + H2O2 + NH4(+)</text>
        <dbReference type="Rhea" id="RHEA:24544"/>
        <dbReference type="Rhea" id="RHEA-COMP:9752"/>
        <dbReference type="Rhea" id="RHEA-COMP:12448"/>
        <dbReference type="ChEBI" id="CHEBI:15377"/>
        <dbReference type="ChEBI" id="CHEBI:15379"/>
        <dbReference type="ChEBI" id="CHEBI:16240"/>
        <dbReference type="ChEBI" id="CHEBI:28938"/>
        <dbReference type="ChEBI" id="CHEBI:29969"/>
        <dbReference type="ChEBI" id="CHEBI:131803"/>
        <dbReference type="EC" id="1.4.3.13"/>
    </reaction>
</comment>
<reference evidence="19" key="1">
    <citation type="submission" date="2025-08" db="UniProtKB">
        <authorList>
            <consortium name="Ensembl"/>
        </authorList>
    </citation>
    <scope>IDENTIFICATION</scope>
</reference>
<dbReference type="PRINTS" id="PR00258">
    <property type="entry name" value="SPERACTRCPTR"/>
</dbReference>
<feature type="disulfide bond" evidence="16">
    <location>
        <begin position="100"/>
        <end position="110"/>
    </location>
</feature>
<dbReference type="Proteomes" id="UP000472269">
    <property type="component" value="Unplaced"/>
</dbReference>
<dbReference type="SMART" id="SM00202">
    <property type="entry name" value="SR"/>
    <property type="match status" value="3"/>
</dbReference>
<keyword evidence="10" id="KW-0560">Oxidoreductase</keyword>
<feature type="domain" description="SRCR" evidence="18">
    <location>
        <begin position="30"/>
        <end position="131"/>
    </location>
</feature>
<evidence type="ECO:0000256" key="10">
    <source>
        <dbReference type="ARBA" id="ARBA00023002"/>
    </source>
</evidence>
<dbReference type="InterPro" id="IPR001190">
    <property type="entry name" value="SRCR"/>
</dbReference>
<evidence type="ECO:0000313" key="19">
    <source>
        <dbReference type="Ensembl" id="ENSACUP00000008895.1"/>
    </source>
</evidence>
<evidence type="ECO:0000313" key="20">
    <source>
        <dbReference type="Proteomes" id="UP000472269"/>
    </source>
</evidence>
<keyword evidence="7 17" id="KW-0732">Signal</keyword>
<dbReference type="PRINTS" id="PR00074">
    <property type="entry name" value="LYSYLOXIDASE"/>
</dbReference>
<comment type="cofactor">
    <cofactor evidence="1">
        <name>Cu cation</name>
        <dbReference type="ChEBI" id="CHEBI:23378"/>
    </cofactor>
</comment>
<dbReference type="GO" id="GO:0005615">
    <property type="term" value="C:extracellular space"/>
    <property type="evidence" value="ECO:0007669"/>
    <property type="project" value="TreeGrafter"/>
</dbReference>
<feature type="signal peptide" evidence="17">
    <location>
        <begin position="1"/>
        <end position="23"/>
    </location>
</feature>
<evidence type="ECO:0000256" key="5">
    <source>
        <dbReference type="ARBA" id="ARBA00022525"/>
    </source>
</evidence>
<feature type="domain" description="SRCR" evidence="18">
    <location>
        <begin position="255"/>
        <end position="363"/>
    </location>
</feature>